<organism evidence="2 3">
    <name type="scientific">Ramlibacter pinisoli</name>
    <dbReference type="NCBI Taxonomy" id="2682844"/>
    <lineage>
        <taxon>Bacteria</taxon>
        <taxon>Pseudomonadati</taxon>
        <taxon>Pseudomonadota</taxon>
        <taxon>Betaproteobacteria</taxon>
        <taxon>Burkholderiales</taxon>
        <taxon>Comamonadaceae</taxon>
        <taxon>Ramlibacter</taxon>
    </lineage>
</organism>
<dbReference type="EMBL" id="WSEL01000009">
    <property type="protein sequence ID" value="MVQ32188.1"/>
    <property type="molecule type" value="Genomic_DNA"/>
</dbReference>
<keyword evidence="1" id="KW-0472">Membrane</keyword>
<keyword evidence="3" id="KW-1185">Reference proteome</keyword>
<protein>
    <recommendedName>
        <fullName evidence="4">DUF2489 domain-containing protein</fullName>
    </recommendedName>
</protein>
<dbReference type="Proteomes" id="UP000469385">
    <property type="component" value="Unassembled WGS sequence"/>
</dbReference>
<proteinExistence type="predicted"/>
<name>A0A6N8IZH8_9BURK</name>
<gene>
    <name evidence="2" type="ORF">GON04_22225</name>
</gene>
<sequence length="165" mass="18497">MQPLLYHALWVAAALALIALASALIARRLRWSDLRRATAEQALDALARYSEWLALQRRTALFQGDRAAGSSPLAEVRRAQQACFPELAAALVPLLEVHARILDFLWQQQLLRTRDPEAWLESDHDARFMALWADQRLAVHGLAERLRRAAGEGLVDAEPESVFPA</sequence>
<reference evidence="2 3" key="1">
    <citation type="submission" date="2019-12" db="EMBL/GenBank/DDBJ databases">
        <authorList>
            <person name="Huq M.A."/>
        </authorList>
    </citation>
    <scope>NUCLEOTIDE SEQUENCE [LARGE SCALE GENOMIC DNA]</scope>
    <source>
        <strain evidence="2 3">MAH-25</strain>
    </source>
</reference>
<keyword evidence="1" id="KW-1133">Transmembrane helix</keyword>
<keyword evidence="1" id="KW-0812">Transmembrane</keyword>
<feature type="transmembrane region" description="Helical" evidence="1">
    <location>
        <begin position="6"/>
        <end position="26"/>
    </location>
</feature>
<accession>A0A6N8IZH8</accession>
<evidence type="ECO:0000313" key="3">
    <source>
        <dbReference type="Proteomes" id="UP000469385"/>
    </source>
</evidence>
<evidence type="ECO:0000313" key="2">
    <source>
        <dbReference type="EMBL" id="MVQ32188.1"/>
    </source>
</evidence>
<comment type="caution">
    <text evidence="2">The sequence shown here is derived from an EMBL/GenBank/DDBJ whole genome shotgun (WGS) entry which is preliminary data.</text>
</comment>
<evidence type="ECO:0000256" key="1">
    <source>
        <dbReference type="SAM" id="Phobius"/>
    </source>
</evidence>
<evidence type="ECO:0008006" key="4">
    <source>
        <dbReference type="Google" id="ProtNLM"/>
    </source>
</evidence>
<dbReference type="RefSeq" id="WP_157400166.1">
    <property type="nucleotide sequence ID" value="NZ_WSEL01000009.1"/>
</dbReference>
<dbReference type="AlphaFoldDB" id="A0A6N8IZH8"/>